<evidence type="ECO:0000256" key="1">
    <source>
        <dbReference type="SAM" id="MobiDB-lite"/>
    </source>
</evidence>
<reference evidence="2" key="2">
    <citation type="submission" date="2022-01" db="EMBL/GenBank/DDBJ databases">
        <authorList>
            <person name="Yamashiro T."/>
            <person name="Shiraishi A."/>
            <person name="Satake H."/>
            <person name="Nakayama K."/>
        </authorList>
    </citation>
    <scope>NUCLEOTIDE SEQUENCE</scope>
</reference>
<proteinExistence type="predicted"/>
<dbReference type="EMBL" id="BQNB010016947">
    <property type="protein sequence ID" value="GJT57619.1"/>
    <property type="molecule type" value="Genomic_DNA"/>
</dbReference>
<evidence type="ECO:0000313" key="3">
    <source>
        <dbReference type="Proteomes" id="UP001151760"/>
    </source>
</evidence>
<sequence>MSGSPVTPFVRKSRPPSQVLTSLLNVNAVFPQFEGVKPTSEPAKLCPKEPPRNHSSLPVKSANAKYSRITP</sequence>
<evidence type="ECO:0000313" key="2">
    <source>
        <dbReference type="EMBL" id="GJT57619.1"/>
    </source>
</evidence>
<name>A0ABQ5F3V8_9ASTR</name>
<keyword evidence="3" id="KW-1185">Reference proteome</keyword>
<organism evidence="2 3">
    <name type="scientific">Tanacetum coccineum</name>
    <dbReference type="NCBI Taxonomy" id="301880"/>
    <lineage>
        <taxon>Eukaryota</taxon>
        <taxon>Viridiplantae</taxon>
        <taxon>Streptophyta</taxon>
        <taxon>Embryophyta</taxon>
        <taxon>Tracheophyta</taxon>
        <taxon>Spermatophyta</taxon>
        <taxon>Magnoliopsida</taxon>
        <taxon>eudicotyledons</taxon>
        <taxon>Gunneridae</taxon>
        <taxon>Pentapetalae</taxon>
        <taxon>asterids</taxon>
        <taxon>campanulids</taxon>
        <taxon>Asterales</taxon>
        <taxon>Asteraceae</taxon>
        <taxon>Asteroideae</taxon>
        <taxon>Anthemideae</taxon>
        <taxon>Anthemidinae</taxon>
        <taxon>Tanacetum</taxon>
    </lineage>
</organism>
<comment type="caution">
    <text evidence="2">The sequence shown here is derived from an EMBL/GenBank/DDBJ whole genome shotgun (WGS) entry which is preliminary data.</text>
</comment>
<reference evidence="2" key="1">
    <citation type="journal article" date="2022" name="Int. J. Mol. Sci.">
        <title>Draft Genome of Tanacetum Coccineum: Genomic Comparison of Closely Related Tanacetum-Family Plants.</title>
        <authorList>
            <person name="Yamashiro T."/>
            <person name="Shiraishi A."/>
            <person name="Nakayama K."/>
            <person name="Satake H."/>
        </authorList>
    </citation>
    <scope>NUCLEOTIDE SEQUENCE</scope>
</reference>
<feature type="region of interest" description="Disordered" evidence="1">
    <location>
        <begin position="37"/>
        <end position="71"/>
    </location>
</feature>
<protein>
    <submittedName>
        <fullName evidence="2">Uncharacterized protein</fullName>
    </submittedName>
</protein>
<gene>
    <name evidence="2" type="ORF">Tco_0992673</name>
</gene>
<accession>A0ABQ5F3V8</accession>
<dbReference type="Proteomes" id="UP001151760">
    <property type="component" value="Unassembled WGS sequence"/>
</dbReference>